<reference evidence="2" key="1">
    <citation type="submission" date="2022-11" db="UniProtKB">
        <authorList>
            <consortium name="WormBaseParasite"/>
        </authorList>
    </citation>
    <scope>IDENTIFICATION</scope>
</reference>
<evidence type="ECO:0000313" key="1">
    <source>
        <dbReference type="Proteomes" id="UP000887561"/>
    </source>
</evidence>
<sequence length="149" mass="17253">MFVAKFYSCFPEEGRKKRADDLRDEALILVLPDNIETKPYLTKIQYTKGWKVNRKQLETILGETVFGRRYIELGVVIGLTYRDAFSKDGSKLNPWVEIIKGNLKGHQWKGPIVAIKRQIGTENVLDIEPSDFTDIVDFFVEYTKKSSIY</sequence>
<protein>
    <submittedName>
        <fullName evidence="2">Uncharacterized protein</fullName>
    </submittedName>
</protein>
<dbReference type="Proteomes" id="UP000887561">
    <property type="component" value="Unplaced"/>
</dbReference>
<dbReference type="WBParaSite" id="scaffold2335_cov179.g4685">
    <property type="protein sequence ID" value="scaffold2335_cov179.g4685"/>
    <property type="gene ID" value="scaffold2335_cov179.g4685"/>
</dbReference>
<proteinExistence type="predicted"/>
<dbReference type="AlphaFoldDB" id="A0A915M120"/>
<evidence type="ECO:0000313" key="2">
    <source>
        <dbReference type="WBParaSite" id="scaffold2335_cov179.g4685"/>
    </source>
</evidence>
<name>A0A915M120_MELJA</name>
<organism evidence="1 2">
    <name type="scientific">Meloidogyne javanica</name>
    <name type="common">Root-knot nematode worm</name>
    <dbReference type="NCBI Taxonomy" id="6303"/>
    <lineage>
        <taxon>Eukaryota</taxon>
        <taxon>Metazoa</taxon>
        <taxon>Ecdysozoa</taxon>
        <taxon>Nematoda</taxon>
        <taxon>Chromadorea</taxon>
        <taxon>Rhabditida</taxon>
        <taxon>Tylenchina</taxon>
        <taxon>Tylenchomorpha</taxon>
        <taxon>Tylenchoidea</taxon>
        <taxon>Meloidogynidae</taxon>
        <taxon>Meloidogyninae</taxon>
        <taxon>Meloidogyne</taxon>
        <taxon>Meloidogyne incognita group</taxon>
    </lineage>
</organism>
<accession>A0A915M120</accession>
<keyword evidence="1" id="KW-1185">Reference proteome</keyword>